<sequence length="68" mass="7572">LRAVKGYALENGFALCGAGFSPIRGPEGNIEYLYWLRKGEDRGDVPDTALRQLAEASHQALPSRQKRR</sequence>
<protein>
    <submittedName>
        <fullName evidence="1">TlyA family RNA methyltransferase</fullName>
    </submittedName>
</protein>
<dbReference type="AlphaFoldDB" id="A0A9D1DYD0"/>
<keyword evidence="1" id="KW-0489">Methyltransferase</keyword>
<dbReference type="EMBL" id="DVHA01000219">
    <property type="protein sequence ID" value="HIR61286.1"/>
    <property type="molecule type" value="Genomic_DNA"/>
</dbReference>
<dbReference type="GO" id="GO:0008168">
    <property type="term" value="F:methyltransferase activity"/>
    <property type="evidence" value="ECO:0007669"/>
    <property type="project" value="UniProtKB-KW"/>
</dbReference>
<feature type="non-terminal residue" evidence="1">
    <location>
        <position position="1"/>
    </location>
</feature>
<keyword evidence="1" id="KW-0808">Transferase</keyword>
<reference evidence="1" key="1">
    <citation type="submission" date="2020-10" db="EMBL/GenBank/DDBJ databases">
        <authorList>
            <person name="Gilroy R."/>
        </authorList>
    </citation>
    <scope>NUCLEOTIDE SEQUENCE</scope>
    <source>
        <strain evidence="1">CHK189-12415</strain>
    </source>
</reference>
<gene>
    <name evidence="1" type="ORF">IAB37_06920</name>
</gene>
<name>A0A9D1DYD0_9FIRM</name>
<organism evidence="1 2">
    <name type="scientific">Candidatus Faecivivens stercoravium</name>
    <dbReference type="NCBI Taxonomy" id="2840803"/>
    <lineage>
        <taxon>Bacteria</taxon>
        <taxon>Bacillati</taxon>
        <taxon>Bacillota</taxon>
        <taxon>Clostridia</taxon>
        <taxon>Eubacteriales</taxon>
        <taxon>Oscillospiraceae</taxon>
        <taxon>Oscillospiraceae incertae sedis</taxon>
        <taxon>Candidatus Faecivivens</taxon>
    </lineage>
</organism>
<evidence type="ECO:0000313" key="1">
    <source>
        <dbReference type="EMBL" id="HIR61286.1"/>
    </source>
</evidence>
<proteinExistence type="predicted"/>
<evidence type="ECO:0000313" key="2">
    <source>
        <dbReference type="Proteomes" id="UP000824241"/>
    </source>
</evidence>
<dbReference type="Proteomes" id="UP000824241">
    <property type="component" value="Unassembled WGS sequence"/>
</dbReference>
<dbReference type="GO" id="GO:0032259">
    <property type="term" value="P:methylation"/>
    <property type="evidence" value="ECO:0007669"/>
    <property type="project" value="UniProtKB-KW"/>
</dbReference>
<dbReference type="InterPro" id="IPR029063">
    <property type="entry name" value="SAM-dependent_MTases_sf"/>
</dbReference>
<reference evidence="1" key="2">
    <citation type="journal article" date="2021" name="PeerJ">
        <title>Extensive microbial diversity within the chicken gut microbiome revealed by metagenomics and culture.</title>
        <authorList>
            <person name="Gilroy R."/>
            <person name="Ravi A."/>
            <person name="Getino M."/>
            <person name="Pursley I."/>
            <person name="Horton D.L."/>
            <person name="Alikhan N.F."/>
            <person name="Baker D."/>
            <person name="Gharbi K."/>
            <person name="Hall N."/>
            <person name="Watson M."/>
            <person name="Adriaenssens E.M."/>
            <person name="Foster-Nyarko E."/>
            <person name="Jarju S."/>
            <person name="Secka A."/>
            <person name="Antonio M."/>
            <person name="Oren A."/>
            <person name="Chaudhuri R.R."/>
            <person name="La Ragione R."/>
            <person name="Hildebrand F."/>
            <person name="Pallen M.J."/>
        </authorList>
    </citation>
    <scope>NUCLEOTIDE SEQUENCE</scope>
    <source>
        <strain evidence="1">CHK189-12415</strain>
    </source>
</reference>
<dbReference type="Gene3D" id="3.40.50.150">
    <property type="entry name" value="Vaccinia Virus protein VP39"/>
    <property type="match status" value="1"/>
</dbReference>
<comment type="caution">
    <text evidence="1">The sequence shown here is derived from an EMBL/GenBank/DDBJ whole genome shotgun (WGS) entry which is preliminary data.</text>
</comment>
<accession>A0A9D1DYD0</accession>